<reference evidence="1" key="1">
    <citation type="journal article" date="2020" name="Nature">
        <title>Giant virus diversity and host interactions through global metagenomics.</title>
        <authorList>
            <person name="Schulz F."/>
            <person name="Roux S."/>
            <person name="Paez-Espino D."/>
            <person name="Jungbluth S."/>
            <person name="Walsh D.A."/>
            <person name="Denef V.J."/>
            <person name="McMahon K.D."/>
            <person name="Konstantinidis K.T."/>
            <person name="Eloe-Fadrosh E.A."/>
            <person name="Kyrpides N.C."/>
            <person name="Woyke T."/>
        </authorList>
    </citation>
    <scope>NUCLEOTIDE SEQUENCE</scope>
    <source>
        <strain evidence="1">GVMAG-S-1004661-13</strain>
    </source>
</reference>
<sequence>MNLDFKKIIGYSILAGSLVYITREAIHKFLPQELERLASKTIVKQELRLSVKKAIKDLVEDADIERDINSLIIKVINSIYVRGELKTKVLQLVLEKDVQNNLAELLRNAFIQASNDETVKLNLKEMITEIINDKAVTKGASSSIASVIYDLMVPEMK</sequence>
<evidence type="ECO:0000313" key="1">
    <source>
        <dbReference type="EMBL" id="QHS77366.1"/>
    </source>
</evidence>
<dbReference type="EMBL" id="MN740545">
    <property type="protein sequence ID" value="QHS77366.1"/>
    <property type="molecule type" value="Genomic_DNA"/>
</dbReference>
<protein>
    <submittedName>
        <fullName evidence="1">Uncharacterized protein</fullName>
    </submittedName>
</protein>
<organism evidence="1">
    <name type="scientific">viral metagenome</name>
    <dbReference type="NCBI Taxonomy" id="1070528"/>
    <lineage>
        <taxon>unclassified sequences</taxon>
        <taxon>metagenomes</taxon>
        <taxon>organismal metagenomes</taxon>
    </lineage>
</organism>
<proteinExistence type="predicted"/>
<dbReference type="AlphaFoldDB" id="A0A6C0ACB7"/>
<name>A0A6C0ACB7_9ZZZZ</name>
<accession>A0A6C0ACB7</accession>